<feature type="transmembrane region" description="Helical" evidence="1">
    <location>
        <begin position="159"/>
        <end position="179"/>
    </location>
</feature>
<protein>
    <submittedName>
        <fullName evidence="3">Acyltransferase</fullName>
    </submittedName>
</protein>
<evidence type="ECO:0000256" key="1">
    <source>
        <dbReference type="SAM" id="Phobius"/>
    </source>
</evidence>
<keyword evidence="1" id="KW-1133">Transmembrane helix</keyword>
<gene>
    <name evidence="3" type="ORF">GCM10023226_11540</name>
</gene>
<feature type="transmembrane region" description="Helical" evidence="1">
    <location>
        <begin position="185"/>
        <end position="203"/>
    </location>
</feature>
<evidence type="ECO:0000313" key="3">
    <source>
        <dbReference type="EMBL" id="GAA4676034.1"/>
    </source>
</evidence>
<dbReference type="Pfam" id="PF01757">
    <property type="entry name" value="Acyl_transf_3"/>
    <property type="match status" value="1"/>
</dbReference>
<feature type="transmembrane region" description="Helical" evidence="1">
    <location>
        <begin position="75"/>
        <end position="93"/>
    </location>
</feature>
<feature type="transmembrane region" description="Helical" evidence="1">
    <location>
        <begin position="129"/>
        <end position="152"/>
    </location>
</feature>
<proteinExistence type="predicted"/>
<feature type="domain" description="Acyltransferase 3" evidence="2">
    <location>
        <begin position="6"/>
        <end position="317"/>
    </location>
</feature>
<organism evidence="3 4">
    <name type="scientific">Nocardioides nanhaiensis</name>
    <dbReference type="NCBI Taxonomy" id="1476871"/>
    <lineage>
        <taxon>Bacteria</taxon>
        <taxon>Bacillati</taxon>
        <taxon>Actinomycetota</taxon>
        <taxon>Actinomycetes</taxon>
        <taxon>Propionibacteriales</taxon>
        <taxon>Nocardioidaceae</taxon>
        <taxon>Nocardioides</taxon>
    </lineage>
</organism>
<name>A0ABP8VYZ1_9ACTN</name>
<accession>A0ABP8VYZ1</accession>
<evidence type="ECO:0000313" key="4">
    <source>
        <dbReference type="Proteomes" id="UP001500621"/>
    </source>
</evidence>
<feature type="transmembrane region" description="Helical" evidence="1">
    <location>
        <begin position="210"/>
        <end position="230"/>
    </location>
</feature>
<keyword evidence="3" id="KW-0012">Acyltransferase</keyword>
<feature type="transmembrane region" description="Helical" evidence="1">
    <location>
        <begin position="31"/>
        <end position="54"/>
    </location>
</feature>
<reference evidence="4" key="1">
    <citation type="journal article" date="2019" name="Int. J. Syst. Evol. Microbiol.">
        <title>The Global Catalogue of Microorganisms (GCM) 10K type strain sequencing project: providing services to taxonomists for standard genome sequencing and annotation.</title>
        <authorList>
            <consortium name="The Broad Institute Genomics Platform"/>
            <consortium name="The Broad Institute Genome Sequencing Center for Infectious Disease"/>
            <person name="Wu L."/>
            <person name="Ma J."/>
        </authorList>
    </citation>
    <scope>NUCLEOTIDE SEQUENCE [LARGE SCALE GENOMIC DNA]</scope>
    <source>
        <strain evidence="4">JCM 18127</strain>
    </source>
</reference>
<keyword evidence="1" id="KW-0812">Transmembrane</keyword>
<keyword evidence="4" id="KW-1185">Reference proteome</keyword>
<feature type="transmembrane region" description="Helical" evidence="1">
    <location>
        <begin position="236"/>
        <end position="255"/>
    </location>
</feature>
<evidence type="ECO:0000259" key="2">
    <source>
        <dbReference type="Pfam" id="PF01757"/>
    </source>
</evidence>
<sequence>MTGRIAGLDLLRGIAIALVMLRHAWPTAFPGAGVVGVVMFFSLSGYLITGLLVGELERSGRVDLGRFYRRRARRLVPGLVALVAGVVLVTLVLDPLGDRDRLGTTVAVALTWTGNLPFGPLDGTSAATFHLWTLATEEQFYLLWPAVLALTFARGRVGAALLGVAALCLTACCATLLWLAEAPDLAYVLPTSWAVCFVVGAAARLHQDRLPVPPAAAPVALALLGLLAVVPLRGHALTYLVGGPLIATLTAVLLLRWRHLLEVRGRALHALVWLGTVSYAAYLWNYPLTVWLRPHADPAWLAGPLAAVLTLAAAWASMRWVERPTAAGPRPRAGQELAW</sequence>
<dbReference type="RefSeq" id="WP_345263549.1">
    <property type="nucleotide sequence ID" value="NZ_BAABIM010000001.1"/>
</dbReference>
<dbReference type="EMBL" id="BAABIM010000001">
    <property type="protein sequence ID" value="GAA4676034.1"/>
    <property type="molecule type" value="Genomic_DNA"/>
</dbReference>
<dbReference type="Proteomes" id="UP001500621">
    <property type="component" value="Unassembled WGS sequence"/>
</dbReference>
<dbReference type="PANTHER" id="PTHR23028:SF53">
    <property type="entry name" value="ACYL_TRANSF_3 DOMAIN-CONTAINING PROTEIN"/>
    <property type="match status" value="1"/>
</dbReference>
<dbReference type="GO" id="GO:0016746">
    <property type="term" value="F:acyltransferase activity"/>
    <property type="evidence" value="ECO:0007669"/>
    <property type="project" value="UniProtKB-KW"/>
</dbReference>
<feature type="transmembrane region" description="Helical" evidence="1">
    <location>
        <begin position="267"/>
        <end position="286"/>
    </location>
</feature>
<feature type="transmembrane region" description="Helical" evidence="1">
    <location>
        <begin position="298"/>
        <end position="316"/>
    </location>
</feature>
<dbReference type="InterPro" id="IPR002656">
    <property type="entry name" value="Acyl_transf_3_dom"/>
</dbReference>
<dbReference type="PANTHER" id="PTHR23028">
    <property type="entry name" value="ACETYLTRANSFERASE"/>
    <property type="match status" value="1"/>
</dbReference>
<dbReference type="InterPro" id="IPR050879">
    <property type="entry name" value="Acyltransferase_3"/>
</dbReference>
<comment type="caution">
    <text evidence="3">The sequence shown here is derived from an EMBL/GenBank/DDBJ whole genome shotgun (WGS) entry which is preliminary data.</text>
</comment>
<keyword evidence="1" id="KW-0472">Membrane</keyword>
<keyword evidence="3" id="KW-0808">Transferase</keyword>